<name>A0AAE3WKX3_BACPU</name>
<organism evidence="1 2">
    <name type="scientific">Bacillus pumilus</name>
    <name type="common">Bacillus mesentericus</name>
    <dbReference type="NCBI Taxonomy" id="1408"/>
    <lineage>
        <taxon>Bacteria</taxon>
        <taxon>Bacillati</taxon>
        <taxon>Bacillota</taxon>
        <taxon>Bacilli</taxon>
        <taxon>Bacillales</taxon>
        <taxon>Bacillaceae</taxon>
        <taxon>Bacillus</taxon>
    </lineage>
</organism>
<dbReference type="Proteomes" id="UP001182042">
    <property type="component" value="Unassembled WGS sequence"/>
</dbReference>
<reference evidence="1" key="1">
    <citation type="submission" date="2019-07" db="EMBL/GenBank/DDBJ databases">
        <title>Phylogenomic Reclassification of ATCC Bacillus Strains and Various Taxa within the Genus Bacillus.</title>
        <authorList>
            <person name="Riojas M.A."/>
            <person name="Frank A.M."/>
            <person name="Fenn S.L."/>
            <person name="King S."/>
            <person name="Brower S."/>
            <person name="Hazbon M.H."/>
        </authorList>
    </citation>
    <scope>NUCLEOTIDE SEQUENCE</scope>
    <source>
        <strain evidence="1">ATCC 27142</strain>
    </source>
</reference>
<dbReference type="RefSeq" id="WP_309415819.1">
    <property type="nucleotide sequence ID" value="NZ_VKQA01000002.1"/>
</dbReference>
<gene>
    <name evidence="1" type="ORF">FO508_10230</name>
</gene>
<evidence type="ECO:0000313" key="2">
    <source>
        <dbReference type="Proteomes" id="UP001182042"/>
    </source>
</evidence>
<sequence length="182" mass="20270">MAENKRESVGNLNVKVDVDVSEAIKGLKAVQREVKETVRSLAELRSQDAATSDYDGKYNEYIKRIEDVVGHRAGERAMTNDIIYRAYENKYAGPLLFRRAAGVTTSLRALAETFDDVVYIEYPGEMYLSKELNGKIVFKDPGVKLPNFAAPLRLIEIESADDSGGITRVINDVSSTTAYIVR</sequence>
<dbReference type="AlphaFoldDB" id="A0AAE3WKX3"/>
<proteinExistence type="predicted"/>
<protein>
    <submittedName>
        <fullName evidence="1">Uncharacterized protein</fullName>
    </submittedName>
</protein>
<comment type="caution">
    <text evidence="1">The sequence shown here is derived from an EMBL/GenBank/DDBJ whole genome shotgun (WGS) entry which is preliminary data.</text>
</comment>
<dbReference type="EMBL" id="VKQA01000002">
    <property type="protein sequence ID" value="MDR4250721.1"/>
    <property type="molecule type" value="Genomic_DNA"/>
</dbReference>
<evidence type="ECO:0000313" key="1">
    <source>
        <dbReference type="EMBL" id="MDR4250721.1"/>
    </source>
</evidence>
<accession>A0AAE3WKX3</accession>